<dbReference type="SMART" id="SM00271">
    <property type="entry name" value="DnaJ"/>
    <property type="match status" value="1"/>
</dbReference>
<evidence type="ECO:0000313" key="3">
    <source>
        <dbReference type="EnsemblMetazoa" id="MESCA002641-PA"/>
    </source>
</evidence>
<evidence type="ECO:0000313" key="4">
    <source>
        <dbReference type="Proteomes" id="UP000015102"/>
    </source>
</evidence>
<name>T1GGW0_MEGSC</name>
<dbReference type="FunFam" id="1.10.287.110:FF:000007">
    <property type="entry name" value="DnaJ (Hsp40) homolog, subfamily C, member 13"/>
    <property type="match status" value="1"/>
</dbReference>
<dbReference type="EMBL" id="CAQQ02196240">
    <property type="status" value="NOT_ANNOTATED_CDS"/>
    <property type="molecule type" value="Genomic_DNA"/>
</dbReference>
<dbReference type="GO" id="GO:0010008">
    <property type="term" value="C:endosome membrane"/>
    <property type="evidence" value="ECO:0007669"/>
    <property type="project" value="TreeGrafter"/>
</dbReference>
<evidence type="ECO:0000259" key="2">
    <source>
        <dbReference type="PROSITE" id="PS50076"/>
    </source>
</evidence>
<dbReference type="InterPro" id="IPR011989">
    <property type="entry name" value="ARM-like"/>
</dbReference>
<feature type="region of interest" description="Disordered" evidence="1">
    <location>
        <begin position="1376"/>
        <end position="1395"/>
    </location>
</feature>
<dbReference type="Pfam" id="PF00226">
    <property type="entry name" value="DnaJ"/>
    <property type="match status" value="1"/>
</dbReference>
<dbReference type="InterPro" id="IPR036869">
    <property type="entry name" value="J_dom_sf"/>
</dbReference>
<dbReference type="GO" id="GO:2000641">
    <property type="term" value="P:regulation of early endosome to late endosome transport"/>
    <property type="evidence" value="ECO:0007669"/>
    <property type="project" value="InterPro"/>
</dbReference>
<feature type="compositionally biased region" description="Low complexity" evidence="1">
    <location>
        <begin position="1381"/>
        <end position="1390"/>
    </location>
</feature>
<dbReference type="InterPro" id="IPR045802">
    <property type="entry name" value="GRV2/DNAJC13_N"/>
</dbReference>
<feature type="region of interest" description="Disordered" evidence="1">
    <location>
        <begin position="1343"/>
        <end position="1364"/>
    </location>
</feature>
<dbReference type="Proteomes" id="UP000015102">
    <property type="component" value="Unassembled WGS sequence"/>
</dbReference>
<dbReference type="InterPro" id="IPR001623">
    <property type="entry name" value="DnaJ_domain"/>
</dbReference>
<dbReference type="CDD" id="cd06257">
    <property type="entry name" value="DnaJ"/>
    <property type="match status" value="1"/>
</dbReference>
<feature type="domain" description="J" evidence="2">
    <location>
        <begin position="1060"/>
        <end position="1145"/>
    </location>
</feature>
<dbReference type="InterPro" id="IPR044978">
    <property type="entry name" value="GRV2/DNAJC13"/>
</dbReference>
<dbReference type="Gene3D" id="1.25.10.10">
    <property type="entry name" value="Leucine-rich Repeat Variant"/>
    <property type="match status" value="1"/>
</dbReference>
<dbReference type="Gene3D" id="1.10.287.110">
    <property type="entry name" value="DnaJ domain"/>
    <property type="match status" value="1"/>
</dbReference>
<dbReference type="PROSITE" id="PS50076">
    <property type="entry name" value="DNAJ_2"/>
    <property type="match status" value="1"/>
</dbReference>
<dbReference type="InterPro" id="IPR016024">
    <property type="entry name" value="ARM-type_fold"/>
</dbReference>
<dbReference type="HOGENOM" id="CLU_001238_1_0_1"/>
<dbReference type="SUPFAM" id="SSF48371">
    <property type="entry name" value="ARM repeat"/>
    <property type="match status" value="2"/>
</dbReference>
<dbReference type="GO" id="GO:0007032">
    <property type="term" value="P:endosome organization"/>
    <property type="evidence" value="ECO:0007669"/>
    <property type="project" value="InterPro"/>
</dbReference>
<organism evidence="3 4">
    <name type="scientific">Megaselia scalaris</name>
    <name type="common">Humpbacked fly</name>
    <name type="synonym">Phora scalaris</name>
    <dbReference type="NCBI Taxonomy" id="36166"/>
    <lineage>
        <taxon>Eukaryota</taxon>
        <taxon>Metazoa</taxon>
        <taxon>Ecdysozoa</taxon>
        <taxon>Arthropoda</taxon>
        <taxon>Hexapoda</taxon>
        <taxon>Insecta</taxon>
        <taxon>Pterygota</taxon>
        <taxon>Neoptera</taxon>
        <taxon>Endopterygota</taxon>
        <taxon>Diptera</taxon>
        <taxon>Brachycera</taxon>
        <taxon>Muscomorpha</taxon>
        <taxon>Platypezoidea</taxon>
        <taxon>Phoridae</taxon>
        <taxon>Megaseliini</taxon>
        <taxon>Megaselia</taxon>
    </lineage>
</organism>
<dbReference type="PANTHER" id="PTHR36983">
    <property type="entry name" value="DNAJ HOMOLOG SUBFAMILY C MEMBER 13"/>
    <property type="match status" value="1"/>
</dbReference>
<sequence length="1813" mass="207844">MASGGFSRLHLFKAVNHLEIVQNISQRAAQYLGIEIKILKSQITLSQFERQRFGKYSEDQYQTSVTEFSVQKVTPRHPEPVKRILCLTESTILERDPQTYSVCTLRPLVDIFALVRDKDNIQMFCIEYKNGLVRSYITNDRDSLLATVLDAVRSSGNRDVHVRIANTPRGKRFVPLMNSVDEETEASLLRLIINNFQNQTRRFEILEKFNANIPHTGLKYSVTQDEKLIINALQALAQKEADNPTAQLSNLELEATFHAMSRLLASKVGYAAFTNMPGFREIIGSKIIASLRRNDLAVTYAAIDVINSLMHSMNSDHDLKQEQLNKSSLLSSKSFLEALLNMWTTHVTHGSGALVLSAMLDFLTFALCVPYSETTDGKQFDILLELVADRGRFLYKLGGEVEVAQQMQKLALDEAALCRHLLVALYTNPNEPTMATHRQLSRHLIGLWVTDNEEALELFRRIFPAGLLMFLESSDEVPIDHVEDDKLNFRDNLKFAVQHSNKTRKNVIEKHLEGIKHWGLSLIDHQEIVNQAIKNRPVVLRNRRQRKKTSDAVVNLPFFFYNFYKDHSLPNLIWNHKTREELKMSLENELRQFMNDRELAANLVVAWNYEEFEVQYHCLADEIKIGDYYIRLILENDNWPQNLVKDPIELFNALYRKVLCRNRVNDDQLTVTSLQALAKVYKRYHKEIGKFGDMAYIMQLIDRSNCRPLVDHVQTLVDLITLAHLHTGRAMPNTKTNVIEAGPNMEQYEEKDWYYNIEKEGSKPERQGPITYSQLKELWANGVINPKTRFWASGMDGWRSLQQIPQFKWCLMAKGQPLYNETELAQLILDILIKCTSFFPSRTRNGAAVLVPAPKMSRKLSEFSLLPHIVQVCLTHDPALLERVAILLCHIMEDNPEMSKVYITGVFFFMLMYTGSNILPIAKFLKMTHMKQGFRNEETSESGIMHRSILGQLLPEAMVCFLENYSAEKFAEIFLGEFDTPEVIWNSEMRRLLIEKISAHIADFTPRLKGHTMARYPYIAIPALKFPNWQIAEPVQLLKHTLNAWRKEVEKKPPQMTVKQAYEDLDIVIDENGPRPDESLIRKSYYKLAQKYHPDKNPNGREIFEKVNQAYEFLCSRTVLTGGGPDPQNIVLILRTQSILFDRYAEELRPYKYAGYPQLIKTIRLETKDDQLFSKEVPLLTAASELCYHTVHCSALNAEELRREEGIEALLEAYTRCVSILGADSKPDSLHYQVISNVTRCFEVACNFEKCKEKIITLPQLLSDVCRVVYFKHTLSISLVTNLAANNYNLQCDLYDYTLDESGVDADEKTNSQKVANNLAKMAILACISLAGYQMDLISPDEENGKQKIEKPPPPIPTKPQVKTSYTDNAQNLIQNSRQLTNSTVTNNSSKSPEKEVQNIEESSIVRKENLVNKQWFKVSGQANNVIVKKVLDKLLTIFISNKLSSEHENEILKLLNSNTRNPYYIWDNGTRAQLLDFLEQSRNQCSKETYEDISLIYEEVEGFVYDAHKEELQIGGVFIRIYNEMPTFPIVQPKQFTSELIEYLNQSYHFLTAPKVQSTGILQPSLAKGHPQYNDSNRQPSIQNNKTIDEVLNAYNRSKIRQVNTENHILMVLRALISVIKSNAECEKQCIGHFNTIFGFLTHGYFNQKPQIKALALEVVALVSRHKECVTEIAACEILGRFLIALRDPDMRDDQPRVLETLSGLMNAQEMIKEAQNKGAVIYLLDMFCNSRNPQIRETCADILSKMTADRLSGPKVRITVQKFLPPLFVDAMIESPATSVQLFESVHEHPELIWNDKTRSKVCDAVSEMCD</sequence>
<dbReference type="PANTHER" id="PTHR36983:SF2">
    <property type="entry name" value="DNAJ HOMOLOG SUBFAMILY C MEMBER 13"/>
    <property type="match status" value="1"/>
</dbReference>
<dbReference type="SUPFAM" id="SSF46565">
    <property type="entry name" value="Chaperone J-domain"/>
    <property type="match status" value="1"/>
</dbReference>
<evidence type="ECO:0000256" key="1">
    <source>
        <dbReference type="SAM" id="MobiDB-lite"/>
    </source>
</evidence>
<reference evidence="4" key="1">
    <citation type="submission" date="2013-02" db="EMBL/GenBank/DDBJ databases">
        <authorList>
            <person name="Hughes D."/>
        </authorList>
    </citation>
    <scope>NUCLEOTIDE SEQUENCE</scope>
    <source>
        <strain>Durham</strain>
        <strain evidence="4">NC isolate 2 -- Noor lab</strain>
    </source>
</reference>
<proteinExistence type="predicted"/>
<dbReference type="Pfam" id="PF14237">
    <property type="entry name" value="GYF_2"/>
    <property type="match status" value="1"/>
</dbReference>
<protein>
    <recommendedName>
        <fullName evidence="2">J domain-containing protein</fullName>
    </recommendedName>
</protein>
<dbReference type="InterPro" id="IPR025640">
    <property type="entry name" value="GYF_2"/>
</dbReference>
<dbReference type="OMA" id="PQTYSIC"/>
<keyword evidence="4" id="KW-1185">Reference proteome</keyword>
<dbReference type="STRING" id="36166.T1GGW0"/>
<dbReference type="EnsemblMetazoa" id="MESCA002641-RA">
    <property type="protein sequence ID" value="MESCA002641-PA"/>
    <property type="gene ID" value="MESCA002641"/>
</dbReference>
<reference evidence="3" key="2">
    <citation type="submission" date="2015-06" db="UniProtKB">
        <authorList>
            <consortium name="EnsemblMetazoa"/>
        </authorList>
    </citation>
    <scope>IDENTIFICATION</scope>
</reference>
<dbReference type="Pfam" id="PF19432">
    <property type="entry name" value="RME-8_N"/>
    <property type="match status" value="1"/>
</dbReference>
<accession>T1GGW0</accession>
<dbReference type="GO" id="GO:0006898">
    <property type="term" value="P:receptor-mediated endocytosis"/>
    <property type="evidence" value="ECO:0007669"/>
    <property type="project" value="TreeGrafter"/>
</dbReference>